<reference evidence="9 10" key="1">
    <citation type="journal article" date="2011" name="J. Bacteriol.">
        <title>Genome sequence of Methyloversatilis universalis FAM5T, a methylotrophic representative of the order Rhodocyclales.</title>
        <authorList>
            <person name="Kittichotirat W."/>
            <person name="Good N.M."/>
            <person name="Hall R."/>
            <person name="Bringel F."/>
            <person name="Lajus A."/>
            <person name="Medigue C."/>
            <person name="Smalley N.E."/>
            <person name="Beck D."/>
            <person name="Bumgarner R."/>
            <person name="Vuilleumier S."/>
            <person name="Kalyuzhnaya M.G."/>
        </authorList>
    </citation>
    <scope>NUCLEOTIDE SEQUENCE [LARGE SCALE GENOMIC DNA]</scope>
    <source>
        <strain evidence="10">ATCC BAA-1314 / JCM 13912 / FAM5</strain>
    </source>
</reference>
<keyword evidence="4" id="KW-1003">Cell membrane</keyword>
<dbReference type="EMBL" id="AFHG01000036">
    <property type="protein sequence ID" value="EGK72407.1"/>
    <property type="molecule type" value="Genomic_DNA"/>
</dbReference>
<dbReference type="OrthoDB" id="9791848at2"/>
<gene>
    <name evidence="9" type="ORF">METUNv1_01171</name>
</gene>
<keyword evidence="7 8" id="KW-0472">Membrane</keyword>
<feature type="transmembrane region" description="Helical" evidence="8">
    <location>
        <begin position="238"/>
        <end position="265"/>
    </location>
</feature>
<keyword evidence="6 8" id="KW-1133">Transmembrane helix</keyword>
<name>F5RA91_METUF</name>
<feature type="transmembrane region" description="Helical" evidence="8">
    <location>
        <begin position="64"/>
        <end position="89"/>
    </location>
</feature>
<protein>
    <recommendedName>
        <fullName evidence="11">Permease</fullName>
    </recommendedName>
</protein>
<organism evidence="9 10">
    <name type="scientific">Methyloversatilis universalis (strain ATCC BAA-1314 / DSM 25237 / JCM 13912 / CCUG 52030 / FAM5)</name>
    <dbReference type="NCBI Taxonomy" id="1000565"/>
    <lineage>
        <taxon>Bacteria</taxon>
        <taxon>Pseudomonadati</taxon>
        <taxon>Pseudomonadota</taxon>
        <taxon>Betaproteobacteria</taxon>
        <taxon>Nitrosomonadales</taxon>
        <taxon>Sterolibacteriaceae</taxon>
        <taxon>Methyloversatilis</taxon>
    </lineage>
</organism>
<feature type="transmembrane region" description="Helical" evidence="8">
    <location>
        <begin position="34"/>
        <end position="52"/>
    </location>
</feature>
<dbReference type="STRING" id="1000565.METUNv1_01171"/>
<evidence type="ECO:0000256" key="1">
    <source>
        <dbReference type="ARBA" id="ARBA00004651"/>
    </source>
</evidence>
<feature type="transmembrane region" description="Helical" evidence="8">
    <location>
        <begin position="12"/>
        <end position="28"/>
    </location>
</feature>
<comment type="caution">
    <text evidence="9">The sequence shown here is derived from an EMBL/GenBank/DDBJ whole genome shotgun (WGS) entry which is preliminary data.</text>
</comment>
<feature type="transmembrane region" description="Helical" evidence="8">
    <location>
        <begin position="214"/>
        <end position="232"/>
    </location>
</feature>
<comment type="subcellular location">
    <subcellularLocation>
        <location evidence="1">Cell membrane</location>
        <topology evidence="1">Multi-pass membrane protein</topology>
    </subcellularLocation>
</comment>
<evidence type="ECO:0000256" key="3">
    <source>
        <dbReference type="ARBA" id="ARBA00022448"/>
    </source>
</evidence>
<dbReference type="InterPro" id="IPR002549">
    <property type="entry name" value="AI-2E-like"/>
</dbReference>
<evidence type="ECO:0000313" key="9">
    <source>
        <dbReference type="EMBL" id="EGK72407.1"/>
    </source>
</evidence>
<keyword evidence="3" id="KW-0813">Transport</keyword>
<feature type="transmembrane region" description="Helical" evidence="8">
    <location>
        <begin position="151"/>
        <end position="174"/>
    </location>
</feature>
<evidence type="ECO:0000256" key="2">
    <source>
        <dbReference type="ARBA" id="ARBA00009773"/>
    </source>
</evidence>
<evidence type="ECO:0000256" key="6">
    <source>
        <dbReference type="ARBA" id="ARBA00022989"/>
    </source>
</evidence>
<dbReference type="RefSeq" id="WP_008059730.1">
    <property type="nucleotide sequence ID" value="NZ_AFHG01000036.1"/>
</dbReference>
<evidence type="ECO:0000256" key="7">
    <source>
        <dbReference type="ARBA" id="ARBA00023136"/>
    </source>
</evidence>
<accession>F5RA91</accession>
<sequence length="373" mass="40558">MRRLQPSGAGPLAWCGILLATTLALFLFQHLLWLVLPFLFGLIAYYFLYPPVQRLVFAGFSQEAAANITVGAFALLLIVCFALMLPWFAAHAVSVQDTGQRYLQGGLTLLNETLRALEAQSRFMRDAHVADAVSSGIARAGEGFAQERLPALMLGVAAWLPSFLLAPFLAYFFLRDGRRFQRFLARAVPNAYFERTLHLLYEVDRTTRAYFQGLIKLTVLDAACLAIGLWLIGLSSPLMLGLITAVLAWVPYVGSILGCAVVVMVAATDFPGSPGVAYAAVGLFVFVRLLDDFVFMPLTIGRSLKMHPLVTVLMIFVGGAVAGVAGLLLVLPLLGVVMVIGETASIVAADPRLRARHAHARRLRLQSVTRDLG</sequence>
<keyword evidence="10" id="KW-1185">Reference proteome</keyword>
<keyword evidence="5 8" id="KW-0812">Transmembrane</keyword>
<dbReference type="AlphaFoldDB" id="F5RA91"/>
<dbReference type="PANTHER" id="PTHR21716:SF53">
    <property type="entry name" value="PERMEASE PERM-RELATED"/>
    <property type="match status" value="1"/>
</dbReference>
<evidence type="ECO:0000313" key="10">
    <source>
        <dbReference type="Proteomes" id="UP000005019"/>
    </source>
</evidence>
<dbReference type="eggNOG" id="COG0628">
    <property type="taxonomic scope" value="Bacteria"/>
</dbReference>
<feature type="transmembrane region" description="Helical" evidence="8">
    <location>
        <begin position="312"/>
        <end position="340"/>
    </location>
</feature>
<evidence type="ECO:0008006" key="11">
    <source>
        <dbReference type="Google" id="ProtNLM"/>
    </source>
</evidence>
<evidence type="ECO:0000256" key="8">
    <source>
        <dbReference type="SAM" id="Phobius"/>
    </source>
</evidence>
<proteinExistence type="inferred from homology"/>
<dbReference type="Pfam" id="PF01594">
    <property type="entry name" value="AI-2E_transport"/>
    <property type="match status" value="1"/>
</dbReference>
<dbReference type="GO" id="GO:0005886">
    <property type="term" value="C:plasma membrane"/>
    <property type="evidence" value="ECO:0007669"/>
    <property type="project" value="UniProtKB-SubCell"/>
</dbReference>
<dbReference type="PANTHER" id="PTHR21716">
    <property type="entry name" value="TRANSMEMBRANE PROTEIN"/>
    <property type="match status" value="1"/>
</dbReference>
<evidence type="ECO:0000256" key="5">
    <source>
        <dbReference type="ARBA" id="ARBA00022692"/>
    </source>
</evidence>
<evidence type="ECO:0000256" key="4">
    <source>
        <dbReference type="ARBA" id="ARBA00022475"/>
    </source>
</evidence>
<dbReference type="Proteomes" id="UP000005019">
    <property type="component" value="Unassembled WGS sequence"/>
</dbReference>
<feature type="transmembrane region" description="Helical" evidence="8">
    <location>
        <begin position="277"/>
        <end position="300"/>
    </location>
</feature>
<comment type="similarity">
    <text evidence="2">Belongs to the autoinducer-2 exporter (AI-2E) (TC 2.A.86) family.</text>
</comment>